<organism evidence="2 3">
    <name type="scientific">Neorhizobium galegae bv. officinalis bv. officinalis str. HAMBI 1141</name>
    <dbReference type="NCBI Taxonomy" id="1028801"/>
    <lineage>
        <taxon>Bacteria</taxon>
        <taxon>Pseudomonadati</taxon>
        <taxon>Pseudomonadota</taxon>
        <taxon>Alphaproteobacteria</taxon>
        <taxon>Hyphomicrobiales</taxon>
        <taxon>Rhizobiaceae</taxon>
        <taxon>Rhizobium/Agrobacterium group</taxon>
        <taxon>Neorhizobium</taxon>
    </lineage>
</organism>
<keyword evidence="1" id="KW-0732">Signal</keyword>
<evidence type="ECO:0000256" key="1">
    <source>
        <dbReference type="SAM" id="SignalP"/>
    </source>
</evidence>
<name>A0A068TG40_NEOGA</name>
<evidence type="ECO:0008006" key="4">
    <source>
        <dbReference type="Google" id="ProtNLM"/>
    </source>
</evidence>
<gene>
    <name evidence="2" type="ORF">RG1141_PA02210</name>
</gene>
<accession>A0A068TG40</accession>
<dbReference type="AlphaFoldDB" id="A0A068TG40"/>
<dbReference type="PROSITE" id="PS51257">
    <property type="entry name" value="PROKAR_LIPOPROTEIN"/>
    <property type="match status" value="1"/>
</dbReference>
<feature type="chain" id="PRO_5001653830" description="Lipoprotein" evidence="1">
    <location>
        <begin position="23"/>
        <end position="161"/>
    </location>
</feature>
<dbReference type="NCBIfam" id="NF047637">
    <property type="entry name" value="lipo_CC0125"/>
    <property type="match status" value="1"/>
</dbReference>
<dbReference type="HOGENOM" id="CLU_1692886_0_0_5"/>
<dbReference type="Proteomes" id="UP000028186">
    <property type="component" value="Plasmid pHAMBI1141a"/>
</dbReference>
<geneLocation type="plasmid" evidence="3">
    <name>II</name>
</geneLocation>
<dbReference type="EMBL" id="HG938356">
    <property type="protein sequence ID" value="CDN57056.1"/>
    <property type="molecule type" value="Genomic_DNA"/>
</dbReference>
<dbReference type="RefSeq" id="WP_051900303.1">
    <property type="nucleotide sequence ID" value="NZ_HG938356.1"/>
</dbReference>
<evidence type="ECO:0000313" key="3">
    <source>
        <dbReference type="Proteomes" id="UP000028186"/>
    </source>
</evidence>
<keyword evidence="2" id="KW-0614">Plasmid</keyword>
<sequence>MFRKIAVIVALAGMLAGCQTQYQEMSFTGGVSAMPITGDTYRIVSRGNGYTDATTVQDYSLLKAAETTLSTGNTHFLMLTGNDATRTSVGQTSGYMQTHVYGNTAYSTYTPGMTYNIVKPGQDLIIKLFNTSKGPVPPGAFAAQEVFNNISPRVVRPKKGS</sequence>
<dbReference type="KEGG" id="ngl:RG1141_PA02210"/>
<dbReference type="eggNOG" id="ENOG5033AC8">
    <property type="taxonomic scope" value="Bacteria"/>
</dbReference>
<protein>
    <recommendedName>
        <fullName evidence="4">Lipoprotein</fullName>
    </recommendedName>
</protein>
<evidence type="ECO:0000313" key="2">
    <source>
        <dbReference type="EMBL" id="CDN57056.1"/>
    </source>
</evidence>
<reference evidence="3" key="1">
    <citation type="journal article" date="2014" name="BMC Genomics">
        <title>Genome sequencing of two Neorhizobium galegae strains reveals a noeT gene responsible for the unusual acetylation of the nodulation factors.</title>
        <authorList>
            <person name="Osterman J."/>
            <person name="Marsh J."/>
            <person name="Laine P.K."/>
            <person name="Zeng Z."/>
            <person name="Alatalo E."/>
            <person name="Sullivan J.T."/>
            <person name="Young J.P."/>
            <person name="Thomas-Oates J."/>
            <person name="Paulin L."/>
            <person name="Lindstrom K."/>
        </authorList>
    </citation>
    <scope>NUCLEOTIDE SEQUENCE [LARGE SCALE GENOMIC DNA]</scope>
    <source>
        <strain evidence="3">HAMBI 1141</strain>
        <plasmid evidence="3">II</plasmid>
    </source>
</reference>
<feature type="signal peptide" evidence="1">
    <location>
        <begin position="1"/>
        <end position="22"/>
    </location>
</feature>
<proteinExistence type="predicted"/>